<sequence>MPPKDKKHPLVAANSPSTPLPTPRTNMQPSPPGAPQKPPLSAQKAASHAKGSSPSTPKPTGSPPGSATPRPVAATAQRTTPSATEPPPVLLPAAHLHQTSPSATALTILQAFSAPLPTFKMARDFVPTLGKHRSSALVGVTDPPRFWSEVRVDHYLSVADSYLAKVDVKSKLSLHYAPSLEPTFRVRREADVVTYAATHLTHTVNIAIGGLFPDAVESVSEVEVGQCRPDFIWRAAGSKDAQQAFAILEMKITGGIDPAIFRRATEAKAHAADQAAEEKDTLFRYDDGSEYSAIKQMATYAHSNKFDTQYVALFDGTYLFLGVFSKGMGRIPLLKGTLLPCYGDQGRHTRKALLGWLIEAKLEKQQGRNHCVRRFTRQLPARGHTHRGE</sequence>
<name>A0AAN6UL95_9PEZI</name>
<comment type="caution">
    <text evidence="2">The sequence shown here is derived from an EMBL/GenBank/DDBJ whole genome shotgun (WGS) entry which is preliminary data.</text>
</comment>
<keyword evidence="3" id="KW-1185">Reference proteome</keyword>
<feature type="region of interest" description="Disordered" evidence="1">
    <location>
        <begin position="1"/>
        <end position="90"/>
    </location>
</feature>
<dbReference type="Proteomes" id="UP001304895">
    <property type="component" value="Unassembled WGS sequence"/>
</dbReference>
<protein>
    <submittedName>
        <fullName evidence="2">Uncharacterized protein</fullName>
    </submittedName>
</protein>
<proteinExistence type="predicted"/>
<gene>
    <name evidence="2" type="ORF">BT67DRAFT_462049</name>
</gene>
<evidence type="ECO:0000313" key="3">
    <source>
        <dbReference type="Proteomes" id="UP001304895"/>
    </source>
</evidence>
<evidence type="ECO:0000256" key="1">
    <source>
        <dbReference type="SAM" id="MobiDB-lite"/>
    </source>
</evidence>
<evidence type="ECO:0000313" key="2">
    <source>
        <dbReference type="EMBL" id="KAK4135107.1"/>
    </source>
</evidence>
<feature type="compositionally biased region" description="Pro residues" evidence="1">
    <location>
        <begin position="29"/>
        <end position="38"/>
    </location>
</feature>
<reference evidence="2" key="1">
    <citation type="journal article" date="2023" name="Mol. Phylogenet. Evol.">
        <title>Genome-scale phylogeny and comparative genomics of the fungal order Sordariales.</title>
        <authorList>
            <person name="Hensen N."/>
            <person name="Bonometti L."/>
            <person name="Westerberg I."/>
            <person name="Brannstrom I.O."/>
            <person name="Guillou S."/>
            <person name="Cros-Aarteil S."/>
            <person name="Calhoun S."/>
            <person name="Haridas S."/>
            <person name="Kuo A."/>
            <person name="Mondo S."/>
            <person name="Pangilinan J."/>
            <person name="Riley R."/>
            <person name="LaButti K."/>
            <person name="Andreopoulos B."/>
            <person name="Lipzen A."/>
            <person name="Chen C."/>
            <person name="Yan M."/>
            <person name="Daum C."/>
            <person name="Ng V."/>
            <person name="Clum A."/>
            <person name="Steindorff A."/>
            <person name="Ohm R.A."/>
            <person name="Martin F."/>
            <person name="Silar P."/>
            <person name="Natvig D.O."/>
            <person name="Lalanne C."/>
            <person name="Gautier V."/>
            <person name="Ament-Velasquez S.L."/>
            <person name="Kruys A."/>
            <person name="Hutchinson M.I."/>
            <person name="Powell A.J."/>
            <person name="Barry K."/>
            <person name="Miller A.N."/>
            <person name="Grigoriev I.V."/>
            <person name="Debuchy R."/>
            <person name="Gladieux P."/>
            <person name="Hiltunen Thoren M."/>
            <person name="Johannesson H."/>
        </authorList>
    </citation>
    <scope>NUCLEOTIDE SEQUENCE</scope>
    <source>
        <strain evidence="2">CBS 123565</strain>
    </source>
</reference>
<organism evidence="2 3">
    <name type="scientific">Trichocladium antarcticum</name>
    <dbReference type="NCBI Taxonomy" id="1450529"/>
    <lineage>
        <taxon>Eukaryota</taxon>
        <taxon>Fungi</taxon>
        <taxon>Dikarya</taxon>
        <taxon>Ascomycota</taxon>
        <taxon>Pezizomycotina</taxon>
        <taxon>Sordariomycetes</taxon>
        <taxon>Sordariomycetidae</taxon>
        <taxon>Sordariales</taxon>
        <taxon>Chaetomiaceae</taxon>
        <taxon>Trichocladium</taxon>
    </lineage>
</organism>
<reference evidence="2" key="2">
    <citation type="submission" date="2023-05" db="EMBL/GenBank/DDBJ databases">
        <authorList>
            <consortium name="Lawrence Berkeley National Laboratory"/>
            <person name="Steindorff A."/>
            <person name="Hensen N."/>
            <person name="Bonometti L."/>
            <person name="Westerberg I."/>
            <person name="Brannstrom I.O."/>
            <person name="Guillou S."/>
            <person name="Cros-Aarteil S."/>
            <person name="Calhoun S."/>
            <person name="Haridas S."/>
            <person name="Kuo A."/>
            <person name="Mondo S."/>
            <person name="Pangilinan J."/>
            <person name="Riley R."/>
            <person name="Labutti K."/>
            <person name="Andreopoulos B."/>
            <person name="Lipzen A."/>
            <person name="Chen C."/>
            <person name="Yanf M."/>
            <person name="Daum C."/>
            <person name="Ng V."/>
            <person name="Clum A."/>
            <person name="Ohm R."/>
            <person name="Martin F."/>
            <person name="Silar P."/>
            <person name="Natvig D."/>
            <person name="Lalanne C."/>
            <person name="Gautier V."/>
            <person name="Ament-Velasquez S.L."/>
            <person name="Kruys A."/>
            <person name="Hutchinson M.I."/>
            <person name="Powell A.J."/>
            <person name="Barry K."/>
            <person name="Miller A.N."/>
            <person name="Grigoriev I.V."/>
            <person name="Debuchy R."/>
            <person name="Gladieux P."/>
            <person name="Thoren M.H."/>
            <person name="Johannesson H."/>
        </authorList>
    </citation>
    <scope>NUCLEOTIDE SEQUENCE</scope>
    <source>
        <strain evidence="2">CBS 123565</strain>
    </source>
</reference>
<accession>A0AAN6UL95</accession>
<dbReference type="EMBL" id="MU853407">
    <property type="protein sequence ID" value="KAK4135107.1"/>
    <property type="molecule type" value="Genomic_DNA"/>
</dbReference>
<dbReference type="AlphaFoldDB" id="A0AAN6UL95"/>